<gene>
    <name evidence="1" type="ordered locus">SJA_C1-09680</name>
</gene>
<accession>D4YZM0</accession>
<proteinExistence type="predicted"/>
<dbReference type="Proteomes" id="UP000007753">
    <property type="component" value="Chromosome 1"/>
</dbReference>
<dbReference type="AlphaFoldDB" id="D4YZM0"/>
<protein>
    <submittedName>
        <fullName evidence="1">Uncharacterized protein</fullName>
    </submittedName>
</protein>
<dbReference type="KEGG" id="sjp:SJA_C1-09680"/>
<sequence>MHAGGAQVLAGGVDGAGRAGLCALDIMGAGLVASVASFLPMAREFPFFAGRGGRGRKLCFNQALRAPAKAGAQFEGRDWAPAFAGARCF</sequence>
<organism evidence="1 2">
    <name type="scientific">Sphingobium indicum (strain DSM 16413 / CCM 7287 / MTCC 6362 / UT26 / NBRC 101211 / UT26S)</name>
    <name type="common">Sphingobium japonicum</name>
    <dbReference type="NCBI Taxonomy" id="452662"/>
    <lineage>
        <taxon>Bacteria</taxon>
        <taxon>Pseudomonadati</taxon>
        <taxon>Pseudomonadota</taxon>
        <taxon>Alphaproteobacteria</taxon>
        <taxon>Sphingomonadales</taxon>
        <taxon>Sphingomonadaceae</taxon>
        <taxon>Sphingobium</taxon>
    </lineage>
</organism>
<evidence type="ECO:0000313" key="1">
    <source>
        <dbReference type="EMBL" id="BAI95802.1"/>
    </source>
</evidence>
<dbReference type="HOGENOM" id="CLU_2453069_0_0_5"/>
<evidence type="ECO:0000313" key="2">
    <source>
        <dbReference type="Proteomes" id="UP000007753"/>
    </source>
</evidence>
<name>D4YZM0_SPHIU</name>
<keyword evidence="2" id="KW-1185">Reference proteome</keyword>
<reference evidence="1 2" key="1">
    <citation type="journal article" date="2010" name="J. Bacteriol.">
        <title>Complete genome sequence of the representative gamma-hexachlorocyclohexane-degrading bacterium Sphingobium japonicum UT26.</title>
        <authorList>
            <person name="Nagata Y."/>
            <person name="Ohtsubo Y."/>
            <person name="Endo R."/>
            <person name="Ichikawa N."/>
            <person name="Ankai A."/>
            <person name="Oguchi A."/>
            <person name="Fukui S."/>
            <person name="Fujita N."/>
            <person name="Tsuda M."/>
        </authorList>
    </citation>
    <scope>NUCLEOTIDE SEQUENCE [LARGE SCALE GENOMIC DNA]</scope>
    <source>
        <strain evidence="2">DSM 16413 / CCM 7287 / MTCC 6362 / UT26 / NBRC 101211 / UT26S</strain>
    </source>
</reference>
<dbReference type="EMBL" id="AP010803">
    <property type="protein sequence ID" value="BAI95802.1"/>
    <property type="molecule type" value="Genomic_DNA"/>
</dbReference>